<dbReference type="InterPro" id="IPR005119">
    <property type="entry name" value="LysR_subst-bd"/>
</dbReference>
<keyword evidence="5" id="KW-0804">Transcription</keyword>
<evidence type="ECO:0000256" key="1">
    <source>
        <dbReference type="ARBA" id="ARBA00009437"/>
    </source>
</evidence>
<dbReference type="GO" id="GO:0043565">
    <property type="term" value="F:sequence-specific DNA binding"/>
    <property type="evidence" value="ECO:0007669"/>
    <property type="project" value="TreeGrafter"/>
</dbReference>
<dbReference type="CDD" id="cd08415">
    <property type="entry name" value="PBP2_LysR_opines_like"/>
    <property type="match status" value="1"/>
</dbReference>
<proteinExistence type="inferred from homology"/>
<gene>
    <name evidence="7" type="ORF">SAMN02982989_5139</name>
</gene>
<dbReference type="RefSeq" id="WP_085420506.1">
    <property type="nucleotide sequence ID" value="NZ_FXAF01000002.1"/>
</dbReference>
<dbReference type="EMBL" id="FXAF01000002">
    <property type="protein sequence ID" value="SMF10201.1"/>
    <property type="molecule type" value="Genomic_DNA"/>
</dbReference>
<sequence length="302" mass="33346">MNIRQLEAFHTTIETGSVTRAGERLGISQPAVSKLLRSFSEACGFQLFTRSGGRLVPTLEARMLAVEVERMFSGTKRIARLAEAVRNREWGEVTIAAPPALATLYLSNALSPFLAEQPDIHFTLQSRTSPRIGELVAAGQIDIGLSVLPFDHPNVGAEIIMRFAMVCVLPAGHPLAEKQVIEIDDLRNESFISLFRDDCSLMTIDRAFQLKGVQKRNRIEVPLSETACSFVANGVGVSIVPPFVGLDYSEDRLVRRALLPETFMDVWLLTPNGRPLSLASQKLVDFIRAAVSPFDQRLASRQ</sequence>
<organism evidence="7 8">
    <name type="scientific">Xaviernesmea oryzae</name>
    <dbReference type="NCBI Taxonomy" id="464029"/>
    <lineage>
        <taxon>Bacteria</taxon>
        <taxon>Pseudomonadati</taxon>
        <taxon>Pseudomonadota</taxon>
        <taxon>Alphaproteobacteria</taxon>
        <taxon>Hyphomicrobiales</taxon>
        <taxon>Rhizobiaceae</taxon>
        <taxon>Rhizobium/Agrobacterium group</taxon>
        <taxon>Xaviernesmea</taxon>
    </lineage>
</organism>
<dbReference type="Pfam" id="PF00126">
    <property type="entry name" value="HTH_1"/>
    <property type="match status" value="1"/>
</dbReference>
<dbReference type="InterPro" id="IPR036390">
    <property type="entry name" value="WH_DNA-bd_sf"/>
</dbReference>
<dbReference type="GO" id="GO:0010628">
    <property type="term" value="P:positive regulation of gene expression"/>
    <property type="evidence" value="ECO:0007669"/>
    <property type="project" value="TreeGrafter"/>
</dbReference>
<dbReference type="InterPro" id="IPR036388">
    <property type="entry name" value="WH-like_DNA-bd_sf"/>
</dbReference>
<evidence type="ECO:0000256" key="5">
    <source>
        <dbReference type="ARBA" id="ARBA00023163"/>
    </source>
</evidence>
<dbReference type="Pfam" id="PF03466">
    <property type="entry name" value="LysR_substrate"/>
    <property type="match status" value="1"/>
</dbReference>
<name>A0A1X7D7N2_9HYPH</name>
<dbReference type="PANTHER" id="PTHR30427:SF1">
    <property type="entry name" value="TRANSCRIPTIONAL ACTIVATOR PROTEIN LYSR"/>
    <property type="match status" value="1"/>
</dbReference>
<dbReference type="SUPFAM" id="SSF46785">
    <property type="entry name" value="Winged helix' DNA-binding domain"/>
    <property type="match status" value="1"/>
</dbReference>
<dbReference type="Gene3D" id="3.40.190.290">
    <property type="match status" value="1"/>
</dbReference>
<keyword evidence="4" id="KW-0010">Activator</keyword>
<dbReference type="PROSITE" id="PS50931">
    <property type="entry name" value="HTH_LYSR"/>
    <property type="match status" value="1"/>
</dbReference>
<dbReference type="SUPFAM" id="SSF53850">
    <property type="entry name" value="Periplasmic binding protein-like II"/>
    <property type="match status" value="1"/>
</dbReference>
<dbReference type="Proteomes" id="UP000192903">
    <property type="component" value="Unassembled WGS sequence"/>
</dbReference>
<feature type="domain" description="HTH lysR-type" evidence="6">
    <location>
        <begin position="1"/>
        <end position="58"/>
    </location>
</feature>
<evidence type="ECO:0000256" key="4">
    <source>
        <dbReference type="ARBA" id="ARBA00023159"/>
    </source>
</evidence>
<dbReference type="InterPro" id="IPR037424">
    <property type="entry name" value="NocR_PBP2"/>
</dbReference>
<dbReference type="InterPro" id="IPR000847">
    <property type="entry name" value="LysR_HTH_N"/>
</dbReference>
<keyword evidence="2" id="KW-0805">Transcription regulation</keyword>
<dbReference type="STRING" id="464029.SAMN02982989_5139"/>
<dbReference type="GO" id="GO:0003700">
    <property type="term" value="F:DNA-binding transcription factor activity"/>
    <property type="evidence" value="ECO:0007669"/>
    <property type="project" value="InterPro"/>
</dbReference>
<dbReference type="OrthoDB" id="7260751at2"/>
<evidence type="ECO:0000313" key="8">
    <source>
        <dbReference type="Proteomes" id="UP000192903"/>
    </source>
</evidence>
<keyword evidence="8" id="KW-1185">Reference proteome</keyword>
<dbReference type="PRINTS" id="PR00039">
    <property type="entry name" value="HTHLYSR"/>
</dbReference>
<evidence type="ECO:0000256" key="2">
    <source>
        <dbReference type="ARBA" id="ARBA00023015"/>
    </source>
</evidence>
<evidence type="ECO:0000256" key="3">
    <source>
        <dbReference type="ARBA" id="ARBA00023125"/>
    </source>
</evidence>
<accession>A0A1X7D7N2</accession>
<evidence type="ECO:0000259" key="6">
    <source>
        <dbReference type="PROSITE" id="PS50931"/>
    </source>
</evidence>
<dbReference type="AlphaFoldDB" id="A0A1X7D7N2"/>
<comment type="similarity">
    <text evidence="1">Belongs to the LysR transcriptional regulatory family.</text>
</comment>
<reference evidence="8" key="1">
    <citation type="submission" date="2017-04" db="EMBL/GenBank/DDBJ databases">
        <authorList>
            <person name="Varghese N."/>
            <person name="Submissions S."/>
        </authorList>
    </citation>
    <scope>NUCLEOTIDE SEQUENCE [LARGE SCALE GENOMIC DNA]</scope>
    <source>
        <strain evidence="8">B4P</strain>
    </source>
</reference>
<protein>
    <submittedName>
        <fullName evidence="7">DNA-binding transcriptional regulator, LysR family</fullName>
    </submittedName>
</protein>
<dbReference type="PANTHER" id="PTHR30427">
    <property type="entry name" value="TRANSCRIPTIONAL ACTIVATOR PROTEIN LYSR"/>
    <property type="match status" value="1"/>
</dbReference>
<keyword evidence="3 7" id="KW-0238">DNA-binding</keyword>
<evidence type="ECO:0000313" key="7">
    <source>
        <dbReference type="EMBL" id="SMF10201.1"/>
    </source>
</evidence>
<dbReference type="Gene3D" id="1.10.10.10">
    <property type="entry name" value="Winged helix-like DNA-binding domain superfamily/Winged helix DNA-binding domain"/>
    <property type="match status" value="1"/>
</dbReference>